<dbReference type="RefSeq" id="WP_309936709.1">
    <property type="nucleotide sequence ID" value="NZ_AP025305.1"/>
</dbReference>
<gene>
    <name evidence="5" type="primary">recX</name>
    <name evidence="9" type="ORF">HNQ88_000237</name>
</gene>
<accession>A0AAE3XGM6</accession>
<feature type="domain" description="RecX second three-helical" evidence="6">
    <location>
        <begin position="55"/>
        <end position="96"/>
    </location>
</feature>
<evidence type="ECO:0000313" key="9">
    <source>
        <dbReference type="EMBL" id="MDR6237261.1"/>
    </source>
</evidence>
<evidence type="ECO:0000256" key="3">
    <source>
        <dbReference type="ARBA" id="ARBA00018111"/>
    </source>
</evidence>
<evidence type="ECO:0000256" key="5">
    <source>
        <dbReference type="HAMAP-Rule" id="MF_01114"/>
    </source>
</evidence>
<proteinExistence type="inferred from homology"/>
<comment type="caution">
    <text evidence="9">The sequence shown here is derived from an EMBL/GenBank/DDBJ whole genome shotgun (WGS) entry which is preliminary data.</text>
</comment>
<name>A0AAE3XGM6_9BACT</name>
<dbReference type="HAMAP" id="MF_01114">
    <property type="entry name" value="RecX"/>
    <property type="match status" value="1"/>
</dbReference>
<keyword evidence="10" id="KW-1185">Reference proteome</keyword>
<comment type="function">
    <text evidence="5">Modulates RecA activity.</text>
</comment>
<dbReference type="InterPro" id="IPR053924">
    <property type="entry name" value="RecX_HTH_2nd"/>
</dbReference>
<evidence type="ECO:0000256" key="2">
    <source>
        <dbReference type="ARBA" id="ARBA00009695"/>
    </source>
</evidence>
<dbReference type="Pfam" id="PF21981">
    <property type="entry name" value="RecX_HTH3"/>
    <property type="match status" value="1"/>
</dbReference>
<sequence length="159" mass="18158">MEDKAFKEAIFSMAKYCSYQDRCVKEVESKLNDSGLASNVIEACIAYLTENKYLDENRYASSIVRGKFNQNGWGKIKISQFLKLKGIPNDLIKEALNEISPEAYWDKMIKLAQRKASSLKKGDTRTNNAKTFRHMASKGYESSLIWDAINEVNSDTDDY</sequence>
<dbReference type="InterPro" id="IPR003783">
    <property type="entry name" value="Regulatory_RecX"/>
</dbReference>
<dbReference type="AlphaFoldDB" id="A0AAE3XGM6"/>
<evidence type="ECO:0000313" key="10">
    <source>
        <dbReference type="Proteomes" id="UP001185092"/>
    </source>
</evidence>
<dbReference type="Pfam" id="PF02631">
    <property type="entry name" value="RecX_HTH2"/>
    <property type="match status" value="1"/>
</dbReference>
<evidence type="ECO:0000259" key="8">
    <source>
        <dbReference type="Pfam" id="PF21982"/>
    </source>
</evidence>
<reference evidence="9" key="1">
    <citation type="submission" date="2023-07" db="EMBL/GenBank/DDBJ databases">
        <title>Genomic Encyclopedia of Type Strains, Phase IV (KMG-IV): sequencing the most valuable type-strain genomes for metagenomic binning, comparative biology and taxonomic classification.</title>
        <authorList>
            <person name="Goeker M."/>
        </authorList>
    </citation>
    <scope>NUCLEOTIDE SEQUENCE</scope>
    <source>
        <strain evidence="9">DSM 26174</strain>
    </source>
</reference>
<dbReference type="EMBL" id="JAVDQD010000001">
    <property type="protein sequence ID" value="MDR6237261.1"/>
    <property type="molecule type" value="Genomic_DNA"/>
</dbReference>
<comment type="subcellular location">
    <subcellularLocation>
        <location evidence="1 5">Cytoplasm</location>
    </subcellularLocation>
</comment>
<feature type="domain" description="RecX third three-helical" evidence="7">
    <location>
        <begin position="102"/>
        <end position="149"/>
    </location>
</feature>
<evidence type="ECO:0000259" key="6">
    <source>
        <dbReference type="Pfam" id="PF02631"/>
    </source>
</evidence>
<comment type="similarity">
    <text evidence="2 5">Belongs to the RecX family.</text>
</comment>
<dbReference type="InterPro" id="IPR053926">
    <property type="entry name" value="RecX_HTH_1st"/>
</dbReference>
<protein>
    <recommendedName>
        <fullName evidence="3 5">Regulatory protein RecX</fullName>
    </recommendedName>
</protein>
<keyword evidence="4 5" id="KW-0963">Cytoplasm</keyword>
<feature type="domain" description="RecX first three-helical" evidence="8">
    <location>
        <begin position="15"/>
        <end position="48"/>
    </location>
</feature>
<dbReference type="InterPro" id="IPR036388">
    <property type="entry name" value="WH-like_DNA-bd_sf"/>
</dbReference>
<dbReference type="InterPro" id="IPR053925">
    <property type="entry name" value="RecX_HTH_3rd"/>
</dbReference>
<organism evidence="9 10">
    <name type="scientific">Aureibacter tunicatorum</name>
    <dbReference type="NCBI Taxonomy" id="866807"/>
    <lineage>
        <taxon>Bacteria</taxon>
        <taxon>Pseudomonadati</taxon>
        <taxon>Bacteroidota</taxon>
        <taxon>Cytophagia</taxon>
        <taxon>Cytophagales</taxon>
        <taxon>Persicobacteraceae</taxon>
        <taxon>Aureibacter</taxon>
    </lineage>
</organism>
<evidence type="ECO:0000259" key="7">
    <source>
        <dbReference type="Pfam" id="PF21981"/>
    </source>
</evidence>
<dbReference type="Gene3D" id="1.10.10.10">
    <property type="entry name" value="Winged helix-like DNA-binding domain superfamily/Winged helix DNA-binding domain"/>
    <property type="match status" value="3"/>
</dbReference>
<dbReference type="GO" id="GO:0006282">
    <property type="term" value="P:regulation of DNA repair"/>
    <property type="evidence" value="ECO:0007669"/>
    <property type="project" value="UniProtKB-UniRule"/>
</dbReference>
<evidence type="ECO:0000256" key="4">
    <source>
        <dbReference type="ARBA" id="ARBA00022490"/>
    </source>
</evidence>
<dbReference type="PANTHER" id="PTHR33602:SF1">
    <property type="entry name" value="REGULATORY PROTEIN RECX FAMILY PROTEIN"/>
    <property type="match status" value="1"/>
</dbReference>
<dbReference type="Pfam" id="PF21982">
    <property type="entry name" value="RecX_HTH1"/>
    <property type="match status" value="1"/>
</dbReference>
<dbReference type="PANTHER" id="PTHR33602">
    <property type="entry name" value="REGULATORY PROTEIN RECX FAMILY PROTEIN"/>
    <property type="match status" value="1"/>
</dbReference>
<evidence type="ECO:0000256" key="1">
    <source>
        <dbReference type="ARBA" id="ARBA00004496"/>
    </source>
</evidence>
<dbReference type="Proteomes" id="UP001185092">
    <property type="component" value="Unassembled WGS sequence"/>
</dbReference>
<dbReference type="GO" id="GO:0005737">
    <property type="term" value="C:cytoplasm"/>
    <property type="evidence" value="ECO:0007669"/>
    <property type="project" value="UniProtKB-SubCell"/>
</dbReference>